<dbReference type="Gene3D" id="3.40.850.10">
    <property type="entry name" value="Kinesin motor domain"/>
    <property type="match status" value="1"/>
</dbReference>
<keyword evidence="6" id="KW-1185">Reference proteome</keyword>
<dbReference type="AlphaFoldDB" id="A0AAD4RWE1"/>
<dbReference type="SUPFAM" id="SSF52540">
    <property type="entry name" value="P-loop containing nucleoside triphosphate hydrolases"/>
    <property type="match status" value="1"/>
</dbReference>
<dbReference type="GO" id="GO:0016459">
    <property type="term" value="C:myosin complex"/>
    <property type="evidence" value="ECO:0007669"/>
    <property type="project" value="UniProtKB-KW"/>
</dbReference>
<keyword evidence="3" id="KW-0009">Actin-binding</keyword>
<comment type="similarity">
    <text evidence="3">Belongs to the TRAFAC class myosin-kinesin ATPase superfamily. Myosin family.</text>
</comment>
<dbReference type="GO" id="GO:0005524">
    <property type="term" value="F:ATP binding"/>
    <property type="evidence" value="ECO:0007669"/>
    <property type="project" value="InterPro"/>
</dbReference>
<name>A0AAD4RWE1_9MAGN</name>
<reference evidence="5" key="1">
    <citation type="submission" date="2022-04" db="EMBL/GenBank/DDBJ databases">
        <title>A functionally conserved STORR gene fusion in Papaver species that diverged 16.8 million years ago.</title>
        <authorList>
            <person name="Catania T."/>
        </authorList>
    </citation>
    <scope>NUCLEOTIDE SEQUENCE</scope>
    <source>
        <strain evidence="5">S-188037</strain>
    </source>
</reference>
<comment type="caution">
    <text evidence="3">Lacks conserved residue(s) required for the propagation of feature annotation.</text>
</comment>
<evidence type="ECO:0000259" key="4">
    <source>
        <dbReference type="PROSITE" id="PS51456"/>
    </source>
</evidence>
<evidence type="ECO:0000313" key="5">
    <source>
        <dbReference type="EMBL" id="KAI3836788.1"/>
    </source>
</evidence>
<keyword evidence="1 3" id="KW-0518">Myosin</keyword>
<evidence type="ECO:0000313" key="6">
    <source>
        <dbReference type="Proteomes" id="UP001202328"/>
    </source>
</evidence>
<dbReference type="EMBL" id="JAJJMB010017633">
    <property type="protein sequence ID" value="KAI3836788.1"/>
    <property type="molecule type" value="Genomic_DNA"/>
</dbReference>
<sequence>MMQQYKGVKLGELSPHVFAVADVAYRLLVVCISEQCCFKSKIQGNLTDKLVNFSSNFNSRWRPCFQGGRLQKKPKEWLREDCRRKLLSDSASGDGIGGV</sequence>
<protein>
    <recommendedName>
        <fullName evidence="4">Myosin motor domain-containing protein</fullName>
    </recommendedName>
</protein>
<evidence type="ECO:0000256" key="1">
    <source>
        <dbReference type="ARBA" id="ARBA00023123"/>
    </source>
</evidence>
<accession>A0AAD4RWE1</accession>
<dbReference type="InterPro" id="IPR027417">
    <property type="entry name" value="P-loop_NTPase"/>
</dbReference>
<dbReference type="Proteomes" id="UP001202328">
    <property type="component" value="Unassembled WGS sequence"/>
</dbReference>
<dbReference type="GO" id="GO:0003779">
    <property type="term" value="F:actin binding"/>
    <property type="evidence" value="ECO:0007669"/>
    <property type="project" value="UniProtKB-KW"/>
</dbReference>
<feature type="domain" description="Myosin motor" evidence="4">
    <location>
        <begin position="1"/>
        <end position="99"/>
    </location>
</feature>
<evidence type="ECO:0000256" key="2">
    <source>
        <dbReference type="ARBA" id="ARBA00023175"/>
    </source>
</evidence>
<gene>
    <name evidence="5" type="ORF">MKW98_005121</name>
</gene>
<keyword evidence="2" id="KW-0505">Motor protein</keyword>
<evidence type="ECO:0000256" key="3">
    <source>
        <dbReference type="PROSITE-ProRule" id="PRU00782"/>
    </source>
</evidence>
<proteinExistence type="inferred from homology"/>
<comment type="caution">
    <text evidence="5">The sequence shown here is derived from an EMBL/GenBank/DDBJ whole genome shotgun (WGS) entry which is preliminary data.</text>
</comment>
<organism evidence="5 6">
    <name type="scientific">Papaver atlanticum</name>
    <dbReference type="NCBI Taxonomy" id="357466"/>
    <lineage>
        <taxon>Eukaryota</taxon>
        <taxon>Viridiplantae</taxon>
        <taxon>Streptophyta</taxon>
        <taxon>Embryophyta</taxon>
        <taxon>Tracheophyta</taxon>
        <taxon>Spermatophyta</taxon>
        <taxon>Magnoliopsida</taxon>
        <taxon>Ranunculales</taxon>
        <taxon>Papaveraceae</taxon>
        <taxon>Papaveroideae</taxon>
        <taxon>Papaver</taxon>
    </lineage>
</organism>
<dbReference type="PROSITE" id="PS51456">
    <property type="entry name" value="MYOSIN_MOTOR"/>
    <property type="match status" value="1"/>
</dbReference>
<dbReference type="InterPro" id="IPR001609">
    <property type="entry name" value="Myosin_head_motor_dom-like"/>
</dbReference>
<dbReference type="GO" id="GO:0003774">
    <property type="term" value="F:cytoskeletal motor activity"/>
    <property type="evidence" value="ECO:0007669"/>
    <property type="project" value="InterPro"/>
</dbReference>
<feature type="non-terminal residue" evidence="5">
    <location>
        <position position="1"/>
    </location>
</feature>
<dbReference type="InterPro" id="IPR036961">
    <property type="entry name" value="Kinesin_motor_dom_sf"/>
</dbReference>